<dbReference type="SUPFAM" id="SSF54897">
    <property type="entry name" value="Protease propeptides/inhibitors"/>
    <property type="match status" value="1"/>
</dbReference>
<dbReference type="InterPro" id="IPR050131">
    <property type="entry name" value="Peptidase_S8_subtilisin-like"/>
</dbReference>
<dbReference type="PRINTS" id="PR00723">
    <property type="entry name" value="SUBTILISIN"/>
</dbReference>
<name>A0ABS3VL34_MICEH</name>
<dbReference type="PROSITE" id="PS00137">
    <property type="entry name" value="SUBTILASE_HIS"/>
    <property type="match status" value="1"/>
</dbReference>
<evidence type="ECO:0000256" key="6">
    <source>
        <dbReference type="RuleBase" id="RU003355"/>
    </source>
</evidence>
<dbReference type="InterPro" id="IPR010259">
    <property type="entry name" value="S8pro/Inhibitor_I9"/>
</dbReference>
<gene>
    <name evidence="10" type="ORF">GSF22_04350</name>
</gene>
<protein>
    <submittedName>
        <fullName evidence="10">S8 family serine peptidase</fullName>
    </submittedName>
</protein>
<dbReference type="InterPro" id="IPR023827">
    <property type="entry name" value="Peptidase_S8_Asp-AS"/>
</dbReference>
<evidence type="ECO:0000256" key="3">
    <source>
        <dbReference type="ARBA" id="ARBA00022801"/>
    </source>
</evidence>
<evidence type="ECO:0000256" key="4">
    <source>
        <dbReference type="ARBA" id="ARBA00022825"/>
    </source>
</evidence>
<dbReference type="EMBL" id="WVUH01000019">
    <property type="protein sequence ID" value="MBO4205244.1"/>
    <property type="molecule type" value="Genomic_DNA"/>
</dbReference>
<evidence type="ECO:0000256" key="1">
    <source>
        <dbReference type="ARBA" id="ARBA00011073"/>
    </source>
</evidence>
<dbReference type="CDD" id="cd04077">
    <property type="entry name" value="Peptidases_S8_PCSK9_ProteinaseK_like"/>
    <property type="match status" value="1"/>
</dbReference>
<dbReference type="InterPro" id="IPR023828">
    <property type="entry name" value="Peptidase_S8_Ser-AS"/>
</dbReference>
<dbReference type="PROSITE" id="PS00138">
    <property type="entry name" value="SUBTILASE_SER"/>
    <property type="match status" value="1"/>
</dbReference>
<dbReference type="PANTHER" id="PTHR43806">
    <property type="entry name" value="PEPTIDASE S8"/>
    <property type="match status" value="1"/>
</dbReference>
<proteinExistence type="inferred from homology"/>
<dbReference type="PANTHER" id="PTHR43806:SF11">
    <property type="entry name" value="CEREVISIN-RELATED"/>
    <property type="match status" value="1"/>
</dbReference>
<keyword evidence="3 5" id="KW-0378">Hydrolase</keyword>
<comment type="similarity">
    <text evidence="1 5 6">Belongs to the peptidase S8 family.</text>
</comment>
<evidence type="ECO:0000259" key="8">
    <source>
        <dbReference type="Pfam" id="PF00082"/>
    </source>
</evidence>
<dbReference type="InterPro" id="IPR037045">
    <property type="entry name" value="S8pro/Inhibitor_I9_sf"/>
</dbReference>
<evidence type="ECO:0000313" key="11">
    <source>
        <dbReference type="Proteomes" id="UP000823521"/>
    </source>
</evidence>
<dbReference type="InterPro" id="IPR022398">
    <property type="entry name" value="Peptidase_S8_His-AS"/>
</dbReference>
<evidence type="ECO:0000259" key="9">
    <source>
        <dbReference type="Pfam" id="PF05922"/>
    </source>
</evidence>
<dbReference type="Pfam" id="PF00082">
    <property type="entry name" value="Peptidase_S8"/>
    <property type="match status" value="1"/>
</dbReference>
<organism evidence="10 11">
    <name type="scientific">Micromonospora echinofusca</name>
    <dbReference type="NCBI Taxonomy" id="47858"/>
    <lineage>
        <taxon>Bacteria</taxon>
        <taxon>Bacillati</taxon>
        <taxon>Actinomycetota</taxon>
        <taxon>Actinomycetes</taxon>
        <taxon>Micromonosporales</taxon>
        <taxon>Micromonosporaceae</taxon>
        <taxon>Micromonospora</taxon>
    </lineage>
</organism>
<sequence length="403" mass="41027">MRLPRPHRTRFAALGLLVASATVAATTGGPAAAAPPTGEILRAGGATAVAGSYLVVVKDRTVGGPAGTRSTAVSALADTLADRYGARVGHRYGHALNGFEARLSERAARRLAADPAVAYVEQNHTVRAYTTQTGAPWNLDRIDQRTLPLSGTYSFVSTGAGPTTYIIDTGIRTTHTEFAGRAVGGYDAVDGALPADDCNGHGTHVAGIAGGTRFGVAKQARLVAVRVLDCLGSGTIAGVVAGVNWVTAQHQFGQPAVANMSLGGALNTSLNTAVANSILDGVTYVVAAGSSGTDACNTSPQAVGTAIRVGATTSSDTRAPFSNWGSCVDMYAPGLSIPSAWYSGDAATNTLSGTSMAAPHVAGAAARVLQNNPTWPPAQVKAYLLAQATVVNGLRLLYMDPLT</sequence>
<dbReference type="PROSITE" id="PS00136">
    <property type="entry name" value="SUBTILASE_ASP"/>
    <property type="match status" value="1"/>
</dbReference>
<evidence type="ECO:0000313" key="10">
    <source>
        <dbReference type="EMBL" id="MBO4205244.1"/>
    </source>
</evidence>
<accession>A0ABS3VL34</accession>
<evidence type="ECO:0000256" key="7">
    <source>
        <dbReference type="SAM" id="SignalP"/>
    </source>
</evidence>
<feature type="active site" description="Charge relay system" evidence="5">
    <location>
        <position position="168"/>
    </location>
</feature>
<dbReference type="Gene3D" id="3.30.70.80">
    <property type="entry name" value="Peptidase S8 propeptide/proteinase inhibitor I9"/>
    <property type="match status" value="1"/>
</dbReference>
<comment type="caution">
    <text evidence="10">The sequence shown here is derived from an EMBL/GenBank/DDBJ whole genome shotgun (WGS) entry which is preliminary data.</text>
</comment>
<dbReference type="InterPro" id="IPR036852">
    <property type="entry name" value="Peptidase_S8/S53_dom_sf"/>
</dbReference>
<dbReference type="InterPro" id="IPR034193">
    <property type="entry name" value="PCSK9_ProteinaseK-like"/>
</dbReference>
<keyword evidence="7" id="KW-0732">Signal</keyword>
<evidence type="ECO:0000256" key="2">
    <source>
        <dbReference type="ARBA" id="ARBA00022670"/>
    </source>
</evidence>
<feature type="domain" description="Inhibitor I9" evidence="9">
    <location>
        <begin position="70"/>
        <end position="127"/>
    </location>
</feature>
<keyword evidence="2 5" id="KW-0645">Protease</keyword>
<reference evidence="10 11" key="1">
    <citation type="submission" date="2019-12" db="EMBL/GenBank/DDBJ databases">
        <title>Whole genome sequencing of endophytic Actinobacterium Micromonospora sp. MPMI6T.</title>
        <authorList>
            <person name="Evv R."/>
            <person name="Podile A.R."/>
        </authorList>
    </citation>
    <scope>NUCLEOTIDE SEQUENCE [LARGE SCALE GENOMIC DNA]</scope>
    <source>
        <strain evidence="10 11">MPMI6</strain>
    </source>
</reference>
<dbReference type="InterPro" id="IPR000209">
    <property type="entry name" value="Peptidase_S8/S53_dom"/>
</dbReference>
<dbReference type="Gene3D" id="3.40.50.200">
    <property type="entry name" value="Peptidase S8/S53 domain"/>
    <property type="match status" value="1"/>
</dbReference>
<keyword evidence="11" id="KW-1185">Reference proteome</keyword>
<feature type="domain" description="Peptidase S8/S53" evidence="8">
    <location>
        <begin position="163"/>
        <end position="389"/>
    </location>
</feature>
<feature type="signal peptide" evidence="7">
    <location>
        <begin position="1"/>
        <end position="24"/>
    </location>
</feature>
<dbReference type="Pfam" id="PF05922">
    <property type="entry name" value="Inhibitor_I9"/>
    <property type="match status" value="1"/>
</dbReference>
<evidence type="ECO:0000256" key="5">
    <source>
        <dbReference type="PROSITE-ProRule" id="PRU01240"/>
    </source>
</evidence>
<feature type="chain" id="PRO_5046543547" evidence="7">
    <location>
        <begin position="25"/>
        <end position="403"/>
    </location>
</feature>
<feature type="active site" description="Charge relay system" evidence="5">
    <location>
        <position position="201"/>
    </location>
</feature>
<feature type="active site" description="Charge relay system" evidence="5">
    <location>
        <position position="355"/>
    </location>
</feature>
<dbReference type="PROSITE" id="PS51892">
    <property type="entry name" value="SUBTILASE"/>
    <property type="match status" value="1"/>
</dbReference>
<dbReference type="SUPFAM" id="SSF52743">
    <property type="entry name" value="Subtilisin-like"/>
    <property type="match status" value="1"/>
</dbReference>
<dbReference type="Proteomes" id="UP000823521">
    <property type="component" value="Unassembled WGS sequence"/>
</dbReference>
<dbReference type="InterPro" id="IPR015500">
    <property type="entry name" value="Peptidase_S8_subtilisin-rel"/>
</dbReference>
<keyword evidence="4 5" id="KW-0720">Serine protease</keyword>